<protein>
    <recommendedName>
        <fullName evidence="3">Glycosyltransferase</fullName>
    </recommendedName>
</protein>
<accession>A0A1B1A3Y1</accession>
<dbReference type="KEGG" id="rmb:K529_010660"/>
<dbReference type="Proteomes" id="UP000013243">
    <property type="component" value="Chromosome"/>
</dbReference>
<evidence type="ECO:0008006" key="3">
    <source>
        <dbReference type="Google" id="ProtNLM"/>
    </source>
</evidence>
<dbReference type="AlphaFoldDB" id="A0A1B1A3Y1"/>
<sequence length="336" mass="37802">MHYINISDLADRDWRFLEPYNTSPELTWDMHYGRPRNMLEQRITRPALGRYRACLSAVRAARQRKSAVLVSHLPNVTLATAAMARVIAPNCPHIAFAFNYTHLPTGRRLDLSRSHFKAVQEFTVFSRYEVRLYAELFDLPSERFTFLPWAMEVPEVAEDQPRPFERPYLCAIGGEGRDYRVLADAMRMAPELRLAIVARPASVEGISFPDNVKIFTNLPAPVTWAIAKQSCGMAIALRSDRTPNGHVTMVGAQRLGVPLVVTCSVGVADYVDAQTALMVQPQEAADMAQALRAIADDPVGAQERAARARANAERECDPRVWLRYFVDLDARFKSLV</sequence>
<dbReference type="RefSeq" id="WP_005620954.1">
    <property type="nucleotide sequence ID" value="NZ_CP015230.1"/>
</dbReference>
<dbReference type="GeneID" id="28250298"/>
<dbReference type="Gene3D" id="3.40.50.2000">
    <property type="entry name" value="Glycogen Phosphorylase B"/>
    <property type="match status" value="1"/>
</dbReference>
<gene>
    <name evidence="1" type="ORF">K529_010660</name>
</gene>
<dbReference type="STRING" id="1265309.K529_010660"/>
<name>A0A1B1A3Y1_9RHOB</name>
<organism evidence="1 2">
    <name type="scientific">Tritonibacter mobilis F1926</name>
    <dbReference type="NCBI Taxonomy" id="1265309"/>
    <lineage>
        <taxon>Bacteria</taxon>
        <taxon>Pseudomonadati</taxon>
        <taxon>Pseudomonadota</taxon>
        <taxon>Alphaproteobacteria</taxon>
        <taxon>Rhodobacterales</taxon>
        <taxon>Paracoccaceae</taxon>
        <taxon>Tritonibacter</taxon>
    </lineage>
</organism>
<evidence type="ECO:0000313" key="1">
    <source>
        <dbReference type="EMBL" id="ANP41226.1"/>
    </source>
</evidence>
<dbReference type="EMBL" id="CP015230">
    <property type="protein sequence ID" value="ANP41226.1"/>
    <property type="molecule type" value="Genomic_DNA"/>
</dbReference>
<dbReference type="OrthoDB" id="8226882at2"/>
<evidence type="ECO:0000313" key="2">
    <source>
        <dbReference type="Proteomes" id="UP000013243"/>
    </source>
</evidence>
<reference evidence="1 2" key="1">
    <citation type="journal article" date="2016" name="ISME J.">
        <title>Global occurrence and heterogeneity of the Roseobacter-clade species Ruegeria mobilis.</title>
        <authorList>
            <person name="Sonnenschein E."/>
            <person name="Gram L."/>
        </authorList>
    </citation>
    <scope>NUCLEOTIDE SEQUENCE [LARGE SCALE GENOMIC DNA]</scope>
    <source>
        <strain evidence="1 2">F1926</strain>
    </source>
</reference>
<proteinExistence type="predicted"/>
<dbReference type="SUPFAM" id="SSF53756">
    <property type="entry name" value="UDP-Glycosyltransferase/glycogen phosphorylase"/>
    <property type="match status" value="1"/>
</dbReference>